<dbReference type="GO" id="GO:0044718">
    <property type="term" value="P:siderophore transmembrane transport"/>
    <property type="evidence" value="ECO:0007669"/>
    <property type="project" value="TreeGrafter"/>
</dbReference>
<dbReference type="Gene3D" id="2.40.170.20">
    <property type="entry name" value="TonB-dependent receptor, beta-barrel domain"/>
    <property type="match status" value="1"/>
</dbReference>
<keyword evidence="3 11" id="KW-0813">Transport</keyword>
<name>A0A2K8UEC5_9GAMM</name>
<dbReference type="EMBL" id="CP020370">
    <property type="protein sequence ID" value="AUB83938.1"/>
    <property type="molecule type" value="Genomic_DNA"/>
</dbReference>
<dbReference type="PROSITE" id="PS52016">
    <property type="entry name" value="TONB_DEPENDENT_REC_3"/>
    <property type="match status" value="1"/>
</dbReference>
<evidence type="ECO:0000259" key="14">
    <source>
        <dbReference type="Pfam" id="PF00593"/>
    </source>
</evidence>
<comment type="subcellular location">
    <subcellularLocation>
        <location evidence="1 11">Cell outer membrane</location>
        <topology evidence="1 11">Multi-pass membrane protein</topology>
    </subcellularLocation>
</comment>
<feature type="chain" id="PRO_5014629415" description="TonB-dependent receptor" evidence="13">
    <location>
        <begin position="22"/>
        <end position="687"/>
    </location>
</feature>
<dbReference type="GO" id="GO:0015344">
    <property type="term" value="F:siderophore uptake transmembrane transporter activity"/>
    <property type="evidence" value="ECO:0007669"/>
    <property type="project" value="TreeGrafter"/>
</dbReference>
<protein>
    <recommendedName>
        <fullName evidence="18">TonB-dependent receptor</fullName>
    </recommendedName>
</protein>
<dbReference type="AlphaFoldDB" id="A0A2K8UEC5"/>
<evidence type="ECO:0000256" key="12">
    <source>
        <dbReference type="RuleBase" id="RU003357"/>
    </source>
</evidence>
<sequence>MDSFNLSVNRSLCALVLAGLAAVPAAPSRGADLLDLPFNDLLAVKIRSAGKREEEVRDIPASVTIVTREEIARYGWVTFEELLRSVPGFYLLDNTEDRFVGTRGAVGGGVQFLVNGIPQHPALQKTLTTTEIARLDVPVESIDRVEIIRGPMSVIYGNNAFQGVINVVTNAIERHGPRVSAGLGSRRSGQVFARVGNASAVGFVSLNLGAYRTDGLDGAYADMLSPAQLARLHPGAHAGIDGDQDLRLGSLDVSAQWHDWQAKVRLNRRDWGIYALTPPFDEGTRIQLDTLHASLGYAHRFSDDLGLRITGIYSSEHYDAYQIDMLLPEVHGQQHQSSRRLEVEANLHWRPVATLDTIAGYRLLKLYDVRNRAFLYPFIDQIDRLEPVVTHDLFAEASWQAGPRLRLVGGLRLSLLPDSYRETKQQGRSQGPRQLSFPNQDTLPVNGRIALLWSPRPSQVLKLAWGTASQDTDQINLPEAERIETWEANYTLTCTRWMLNAGVFYNQLSGLARTIQQVDPRTGFYLSQDDNSGRWRTLGLELIGEARPLPPLNLSASLTWQRTEDPAGPLAPGYSPALVAKLKADWHRGPLTFAAYGNYVAPMQADWDFVAGPEQGLVARIGEEVPGYWDLGLNLRWDPTGQGPYASLHVSNLLNAEIRYPANELTDLDRGLIGPGRVVTLTLGYAF</sequence>
<dbReference type="OrthoDB" id="9815954at2"/>
<accession>A0A2K8UEC5</accession>
<dbReference type="GO" id="GO:0009279">
    <property type="term" value="C:cell outer membrane"/>
    <property type="evidence" value="ECO:0007669"/>
    <property type="project" value="UniProtKB-SubCell"/>
</dbReference>
<evidence type="ECO:0000256" key="13">
    <source>
        <dbReference type="SAM" id="SignalP"/>
    </source>
</evidence>
<feature type="domain" description="TonB-dependent receptor-like beta-barrel" evidence="14">
    <location>
        <begin position="250"/>
        <end position="644"/>
    </location>
</feature>
<evidence type="ECO:0000256" key="6">
    <source>
        <dbReference type="ARBA" id="ARBA00022729"/>
    </source>
</evidence>
<gene>
    <name evidence="16" type="ORF">THSYN_25400</name>
</gene>
<keyword evidence="7 12" id="KW-0798">TonB box</keyword>
<evidence type="ECO:0000256" key="4">
    <source>
        <dbReference type="ARBA" id="ARBA00022452"/>
    </source>
</evidence>
<evidence type="ECO:0000256" key="5">
    <source>
        <dbReference type="ARBA" id="ARBA00022692"/>
    </source>
</evidence>
<dbReference type="InterPro" id="IPR036942">
    <property type="entry name" value="Beta-barrel_TonB_sf"/>
</dbReference>
<evidence type="ECO:0000256" key="1">
    <source>
        <dbReference type="ARBA" id="ARBA00004571"/>
    </source>
</evidence>
<comment type="similarity">
    <text evidence="2">Belongs to the TonB-dependent receptor family. Hemoglobin/haptoglobin binding protein subfamily.</text>
</comment>
<dbReference type="Pfam" id="PF07715">
    <property type="entry name" value="Plug"/>
    <property type="match status" value="1"/>
</dbReference>
<keyword evidence="6 13" id="KW-0732">Signal</keyword>
<evidence type="ECO:0008006" key="18">
    <source>
        <dbReference type="Google" id="ProtNLM"/>
    </source>
</evidence>
<keyword evidence="17" id="KW-1185">Reference proteome</keyword>
<evidence type="ECO:0000256" key="3">
    <source>
        <dbReference type="ARBA" id="ARBA00022448"/>
    </source>
</evidence>
<evidence type="ECO:0000256" key="8">
    <source>
        <dbReference type="ARBA" id="ARBA00023136"/>
    </source>
</evidence>
<dbReference type="InterPro" id="IPR000531">
    <property type="entry name" value="Beta-barrel_TonB"/>
</dbReference>
<dbReference type="PANTHER" id="PTHR30069:SF29">
    <property type="entry name" value="HEMOGLOBIN AND HEMOGLOBIN-HAPTOGLOBIN-BINDING PROTEIN 1-RELATED"/>
    <property type="match status" value="1"/>
</dbReference>
<dbReference type="Proteomes" id="UP000232638">
    <property type="component" value="Chromosome"/>
</dbReference>
<dbReference type="InterPro" id="IPR012910">
    <property type="entry name" value="Plug_dom"/>
</dbReference>
<evidence type="ECO:0000256" key="11">
    <source>
        <dbReference type="PROSITE-ProRule" id="PRU01360"/>
    </source>
</evidence>
<dbReference type="InterPro" id="IPR039426">
    <property type="entry name" value="TonB-dep_rcpt-like"/>
</dbReference>
<evidence type="ECO:0000256" key="7">
    <source>
        <dbReference type="ARBA" id="ARBA00023077"/>
    </source>
</evidence>
<reference evidence="16 17" key="1">
    <citation type="submission" date="2017-03" db="EMBL/GenBank/DDBJ databases">
        <title>Complete genome sequence of Candidatus 'Thiodictyon syntrophicum' sp. nov. strain Cad16T, a photolithoautotroph purple sulfur bacterium isolated from an alpine meromictic lake.</title>
        <authorList>
            <person name="Luedin S.M."/>
            <person name="Pothier J.F."/>
            <person name="Danza F."/>
            <person name="Storelli N."/>
            <person name="Wittwer M."/>
            <person name="Tonolla M."/>
        </authorList>
    </citation>
    <scope>NUCLEOTIDE SEQUENCE [LARGE SCALE GENOMIC DNA]</scope>
    <source>
        <strain evidence="16 17">Cad16T</strain>
    </source>
</reference>
<dbReference type="Pfam" id="PF00593">
    <property type="entry name" value="TonB_dep_Rec_b-barrel"/>
    <property type="match status" value="1"/>
</dbReference>
<organism evidence="16 17">
    <name type="scientific">Candidatus Thiodictyon syntrophicum</name>
    <dbReference type="NCBI Taxonomy" id="1166950"/>
    <lineage>
        <taxon>Bacteria</taxon>
        <taxon>Pseudomonadati</taxon>
        <taxon>Pseudomonadota</taxon>
        <taxon>Gammaproteobacteria</taxon>
        <taxon>Chromatiales</taxon>
        <taxon>Chromatiaceae</taxon>
        <taxon>Thiodictyon</taxon>
    </lineage>
</organism>
<dbReference type="InterPro" id="IPR037066">
    <property type="entry name" value="Plug_dom_sf"/>
</dbReference>
<dbReference type="PANTHER" id="PTHR30069">
    <property type="entry name" value="TONB-DEPENDENT OUTER MEMBRANE RECEPTOR"/>
    <property type="match status" value="1"/>
</dbReference>
<evidence type="ECO:0000313" key="16">
    <source>
        <dbReference type="EMBL" id="AUB83938.1"/>
    </source>
</evidence>
<evidence type="ECO:0000313" key="17">
    <source>
        <dbReference type="Proteomes" id="UP000232638"/>
    </source>
</evidence>
<evidence type="ECO:0000256" key="9">
    <source>
        <dbReference type="ARBA" id="ARBA00023170"/>
    </source>
</evidence>
<keyword evidence="4 11" id="KW-1134">Transmembrane beta strand</keyword>
<evidence type="ECO:0000256" key="2">
    <source>
        <dbReference type="ARBA" id="ARBA00008143"/>
    </source>
</evidence>
<dbReference type="Gene3D" id="2.170.130.10">
    <property type="entry name" value="TonB-dependent receptor, plug domain"/>
    <property type="match status" value="1"/>
</dbReference>
<dbReference type="SUPFAM" id="SSF56935">
    <property type="entry name" value="Porins"/>
    <property type="match status" value="1"/>
</dbReference>
<feature type="domain" description="TonB-dependent receptor plug" evidence="15">
    <location>
        <begin position="56"/>
        <end position="164"/>
    </location>
</feature>
<keyword evidence="10 11" id="KW-0998">Cell outer membrane</keyword>
<evidence type="ECO:0000256" key="10">
    <source>
        <dbReference type="ARBA" id="ARBA00023237"/>
    </source>
</evidence>
<proteinExistence type="inferred from homology"/>
<feature type="signal peptide" evidence="13">
    <location>
        <begin position="1"/>
        <end position="21"/>
    </location>
</feature>
<keyword evidence="8 11" id="KW-0472">Membrane</keyword>
<evidence type="ECO:0000259" key="15">
    <source>
        <dbReference type="Pfam" id="PF07715"/>
    </source>
</evidence>
<dbReference type="KEGG" id="tsy:THSYN_25400"/>
<keyword evidence="5 11" id="KW-0812">Transmembrane</keyword>
<keyword evidence="9" id="KW-0675">Receptor</keyword>